<dbReference type="InterPro" id="IPR000719">
    <property type="entry name" value="Prot_kinase_dom"/>
</dbReference>
<dbReference type="GeneID" id="87864114"/>
<evidence type="ECO:0000313" key="11">
    <source>
        <dbReference type="Proteomes" id="UP001278500"/>
    </source>
</evidence>
<keyword evidence="5" id="KW-0418">Kinase</keyword>
<evidence type="ECO:0000259" key="9">
    <source>
        <dbReference type="PROSITE" id="PS50011"/>
    </source>
</evidence>
<protein>
    <recommendedName>
        <fullName evidence="1">non-specific serine/threonine protein kinase</fullName>
        <ecNumber evidence="1">2.7.11.1</ecNumber>
    </recommendedName>
</protein>
<comment type="catalytic activity">
    <reaction evidence="7">
        <text>L-threonyl-[protein] + ATP = O-phospho-L-threonyl-[protein] + ADP + H(+)</text>
        <dbReference type="Rhea" id="RHEA:46608"/>
        <dbReference type="Rhea" id="RHEA-COMP:11060"/>
        <dbReference type="Rhea" id="RHEA-COMP:11605"/>
        <dbReference type="ChEBI" id="CHEBI:15378"/>
        <dbReference type="ChEBI" id="CHEBI:30013"/>
        <dbReference type="ChEBI" id="CHEBI:30616"/>
        <dbReference type="ChEBI" id="CHEBI:61977"/>
        <dbReference type="ChEBI" id="CHEBI:456216"/>
        <dbReference type="EC" id="2.7.11.1"/>
    </reaction>
</comment>
<evidence type="ECO:0000256" key="4">
    <source>
        <dbReference type="ARBA" id="ARBA00022741"/>
    </source>
</evidence>
<evidence type="ECO:0000256" key="1">
    <source>
        <dbReference type="ARBA" id="ARBA00012513"/>
    </source>
</evidence>
<comment type="caution">
    <text evidence="10">The sequence shown here is derived from an EMBL/GenBank/DDBJ whole genome shotgun (WGS) entry which is preliminary data.</text>
</comment>
<keyword evidence="3" id="KW-0808">Transferase</keyword>
<evidence type="ECO:0000256" key="6">
    <source>
        <dbReference type="ARBA" id="ARBA00022840"/>
    </source>
</evidence>
<dbReference type="PROSITE" id="PS50011">
    <property type="entry name" value="PROTEIN_KINASE_DOM"/>
    <property type="match status" value="1"/>
</dbReference>
<dbReference type="RefSeq" id="XP_062680292.1">
    <property type="nucleotide sequence ID" value="XM_062826960.1"/>
</dbReference>
<name>A0AAE0JC80_9PEZI</name>
<reference evidence="10" key="1">
    <citation type="journal article" date="2023" name="Mol. Phylogenet. Evol.">
        <title>Genome-scale phylogeny and comparative genomics of the fungal order Sordariales.</title>
        <authorList>
            <person name="Hensen N."/>
            <person name="Bonometti L."/>
            <person name="Westerberg I."/>
            <person name="Brannstrom I.O."/>
            <person name="Guillou S."/>
            <person name="Cros-Aarteil S."/>
            <person name="Calhoun S."/>
            <person name="Haridas S."/>
            <person name="Kuo A."/>
            <person name="Mondo S."/>
            <person name="Pangilinan J."/>
            <person name="Riley R."/>
            <person name="LaButti K."/>
            <person name="Andreopoulos B."/>
            <person name="Lipzen A."/>
            <person name="Chen C."/>
            <person name="Yan M."/>
            <person name="Daum C."/>
            <person name="Ng V."/>
            <person name="Clum A."/>
            <person name="Steindorff A."/>
            <person name="Ohm R.A."/>
            <person name="Martin F."/>
            <person name="Silar P."/>
            <person name="Natvig D.O."/>
            <person name="Lalanne C."/>
            <person name="Gautier V."/>
            <person name="Ament-Velasquez S.L."/>
            <person name="Kruys A."/>
            <person name="Hutchinson M.I."/>
            <person name="Powell A.J."/>
            <person name="Barry K."/>
            <person name="Miller A.N."/>
            <person name="Grigoriev I.V."/>
            <person name="Debuchy R."/>
            <person name="Gladieux P."/>
            <person name="Hiltunen Thoren M."/>
            <person name="Johannesson H."/>
        </authorList>
    </citation>
    <scope>NUCLEOTIDE SEQUENCE</scope>
    <source>
        <strain evidence="10">CBS 560.94</strain>
    </source>
</reference>
<keyword evidence="11" id="KW-1185">Reference proteome</keyword>
<feature type="domain" description="Protein kinase" evidence="9">
    <location>
        <begin position="26"/>
        <end position="524"/>
    </location>
</feature>
<dbReference type="EC" id="2.7.11.1" evidence="1"/>
<evidence type="ECO:0000256" key="5">
    <source>
        <dbReference type="ARBA" id="ARBA00022777"/>
    </source>
</evidence>
<dbReference type="PANTHER" id="PTHR43671:SF98">
    <property type="entry name" value="SERINE_THREONINE-PROTEIN KINASE NEK11"/>
    <property type="match status" value="1"/>
</dbReference>
<gene>
    <name evidence="10" type="ORF">B0H65DRAFT_468433</name>
</gene>
<dbReference type="Gene3D" id="1.10.510.10">
    <property type="entry name" value="Transferase(Phosphotransferase) domain 1"/>
    <property type="match status" value="1"/>
</dbReference>
<evidence type="ECO:0000313" key="10">
    <source>
        <dbReference type="EMBL" id="KAK3342499.1"/>
    </source>
</evidence>
<sequence>MTSPPTPPPPPSTLTTPNSTVPLYTLHKNLSPGQGQGQAILIRRSTDGAILLGTPSPSALLNNPSYASSHKQFSTFSPPCVSAGGQVDTNVVRELMKGGVQLEASPAGARGTSEGIGAPEAAARVLNHENLVSLHGEWVSGVVDGVGAVFGSRGFGFVNQSQMAGVLDKGGMMMKKSKSVDKTERWLVWDWCDAGSLKGLIEFYGGGVGECVVWGHVEAATGVEKKKKKGKGGLPRKEELGTVLTEGKPSQVKPGEGFLPESLVWHVALGVLRALMFLHEGKRDVVSVEKDSTVTGSGGFKRVRKVHGPPETEPDWLPILHRDVRAENIYLQHPRGVETYGAVKLGGFENCYVSAAVVMAQDEEEEFERVPLVAMERGEVVDEKELRDRWMEWEDEGDGIDASKRPYTRGNDLYALGTILYHMMVGRPLPPVPEECHLCKCHHVQFLTGAPGEKKKACTHMTCDYQDVNHEVEIGQLINTGTRGKYSKNLAGLVGLLLRQYRSDEKTASDILDRITWKAYEEWKTATPDGKLFKDATDDMMFRKNNEIVAKRNLVAQQNSRPMDV</sequence>
<evidence type="ECO:0000256" key="2">
    <source>
        <dbReference type="ARBA" id="ARBA00022527"/>
    </source>
</evidence>
<dbReference type="GO" id="GO:0004674">
    <property type="term" value="F:protein serine/threonine kinase activity"/>
    <property type="evidence" value="ECO:0007669"/>
    <property type="project" value="UniProtKB-KW"/>
</dbReference>
<evidence type="ECO:0000256" key="8">
    <source>
        <dbReference type="ARBA" id="ARBA00048679"/>
    </source>
</evidence>
<dbReference type="SUPFAM" id="SSF56112">
    <property type="entry name" value="Protein kinase-like (PK-like)"/>
    <property type="match status" value="1"/>
</dbReference>
<evidence type="ECO:0000256" key="7">
    <source>
        <dbReference type="ARBA" id="ARBA00047899"/>
    </source>
</evidence>
<dbReference type="GO" id="GO:0005524">
    <property type="term" value="F:ATP binding"/>
    <property type="evidence" value="ECO:0007669"/>
    <property type="project" value="UniProtKB-KW"/>
</dbReference>
<keyword evidence="6" id="KW-0067">ATP-binding</keyword>
<accession>A0AAE0JC80</accession>
<organism evidence="10 11">
    <name type="scientific">Neurospora tetraspora</name>
    <dbReference type="NCBI Taxonomy" id="94610"/>
    <lineage>
        <taxon>Eukaryota</taxon>
        <taxon>Fungi</taxon>
        <taxon>Dikarya</taxon>
        <taxon>Ascomycota</taxon>
        <taxon>Pezizomycotina</taxon>
        <taxon>Sordariomycetes</taxon>
        <taxon>Sordariomycetidae</taxon>
        <taxon>Sordariales</taxon>
        <taxon>Sordariaceae</taxon>
        <taxon>Neurospora</taxon>
    </lineage>
</organism>
<dbReference type="AlphaFoldDB" id="A0AAE0JC80"/>
<dbReference type="Proteomes" id="UP001278500">
    <property type="component" value="Unassembled WGS sequence"/>
</dbReference>
<dbReference type="EMBL" id="JAUEPP010000005">
    <property type="protein sequence ID" value="KAK3342499.1"/>
    <property type="molecule type" value="Genomic_DNA"/>
</dbReference>
<dbReference type="InterPro" id="IPR050660">
    <property type="entry name" value="NEK_Ser/Thr_kinase"/>
</dbReference>
<keyword evidence="4" id="KW-0547">Nucleotide-binding</keyword>
<dbReference type="PANTHER" id="PTHR43671">
    <property type="entry name" value="SERINE/THREONINE-PROTEIN KINASE NEK"/>
    <property type="match status" value="1"/>
</dbReference>
<reference evidence="10" key="2">
    <citation type="submission" date="2023-06" db="EMBL/GenBank/DDBJ databases">
        <authorList>
            <consortium name="Lawrence Berkeley National Laboratory"/>
            <person name="Haridas S."/>
            <person name="Hensen N."/>
            <person name="Bonometti L."/>
            <person name="Westerberg I."/>
            <person name="Brannstrom I.O."/>
            <person name="Guillou S."/>
            <person name="Cros-Aarteil S."/>
            <person name="Calhoun S."/>
            <person name="Kuo A."/>
            <person name="Mondo S."/>
            <person name="Pangilinan J."/>
            <person name="Riley R."/>
            <person name="Labutti K."/>
            <person name="Andreopoulos B."/>
            <person name="Lipzen A."/>
            <person name="Chen C."/>
            <person name="Yanf M."/>
            <person name="Daum C."/>
            <person name="Ng V."/>
            <person name="Clum A."/>
            <person name="Steindorff A."/>
            <person name="Ohm R."/>
            <person name="Martin F."/>
            <person name="Silar P."/>
            <person name="Natvig D."/>
            <person name="Lalanne C."/>
            <person name="Gautier V."/>
            <person name="Ament-Velasquez S.L."/>
            <person name="Kruys A."/>
            <person name="Hutchinson M.I."/>
            <person name="Powell A.J."/>
            <person name="Barry K."/>
            <person name="Miller A.N."/>
            <person name="Grigoriev I.V."/>
            <person name="Debuchy R."/>
            <person name="Gladieux P."/>
            <person name="Thoren M.H."/>
            <person name="Johannesson H."/>
        </authorList>
    </citation>
    <scope>NUCLEOTIDE SEQUENCE</scope>
    <source>
        <strain evidence="10">CBS 560.94</strain>
    </source>
</reference>
<comment type="catalytic activity">
    <reaction evidence="8">
        <text>L-seryl-[protein] + ATP = O-phospho-L-seryl-[protein] + ADP + H(+)</text>
        <dbReference type="Rhea" id="RHEA:17989"/>
        <dbReference type="Rhea" id="RHEA-COMP:9863"/>
        <dbReference type="Rhea" id="RHEA-COMP:11604"/>
        <dbReference type="ChEBI" id="CHEBI:15378"/>
        <dbReference type="ChEBI" id="CHEBI:29999"/>
        <dbReference type="ChEBI" id="CHEBI:30616"/>
        <dbReference type="ChEBI" id="CHEBI:83421"/>
        <dbReference type="ChEBI" id="CHEBI:456216"/>
        <dbReference type="EC" id="2.7.11.1"/>
    </reaction>
</comment>
<keyword evidence="2" id="KW-0723">Serine/threonine-protein kinase</keyword>
<dbReference type="InterPro" id="IPR011009">
    <property type="entry name" value="Kinase-like_dom_sf"/>
</dbReference>
<evidence type="ECO:0000256" key="3">
    <source>
        <dbReference type="ARBA" id="ARBA00022679"/>
    </source>
</evidence>
<proteinExistence type="predicted"/>